<dbReference type="InterPro" id="IPR010310">
    <property type="entry name" value="T7SS_ESAT-6-like"/>
</dbReference>
<accession>A0ABM9LZR1</accession>
<dbReference type="InterPro" id="IPR036689">
    <property type="entry name" value="ESAT-6-like_sf"/>
</dbReference>
<dbReference type="RefSeq" id="WP_308478933.1">
    <property type="nucleotide sequence ID" value="NZ_OY726397.1"/>
</dbReference>
<gene>
    <name evidence="1" type="ORF">MU0053_003556</name>
</gene>
<dbReference type="EMBL" id="OY726397">
    <property type="protein sequence ID" value="CAJ1507569.1"/>
    <property type="molecule type" value="Genomic_DNA"/>
</dbReference>
<dbReference type="Pfam" id="PF06013">
    <property type="entry name" value="WXG100"/>
    <property type="match status" value="1"/>
</dbReference>
<protein>
    <submittedName>
        <fullName evidence="1">Type VII secretion target</fullName>
    </submittedName>
</protein>
<name>A0ABM9LZR1_9MYCO</name>
<keyword evidence="2" id="KW-1185">Reference proteome</keyword>
<evidence type="ECO:0000313" key="2">
    <source>
        <dbReference type="Proteomes" id="UP001190465"/>
    </source>
</evidence>
<evidence type="ECO:0000313" key="1">
    <source>
        <dbReference type="EMBL" id="CAJ1507569.1"/>
    </source>
</evidence>
<dbReference type="Proteomes" id="UP001190465">
    <property type="component" value="Chromosome"/>
</dbReference>
<organism evidence="1 2">
    <name type="scientific">[Mycobacterium] burgundiense</name>
    <dbReference type="NCBI Taxonomy" id="3064286"/>
    <lineage>
        <taxon>Bacteria</taxon>
        <taxon>Bacillati</taxon>
        <taxon>Actinomycetota</taxon>
        <taxon>Actinomycetes</taxon>
        <taxon>Mycobacteriales</taxon>
        <taxon>Mycobacteriaceae</taxon>
        <taxon>Mycolicibacterium</taxon>
    </lineage>
</organism>
<dbReference type="Gene3D" id="1.10.287.1060">
    <property type="entry name" value="ESAT-6-like"/>
    <property type="match status" value="1"/>
</dbReference>
<dbReference type="SUPFAM" id="SSF140453">
    <property type="entry name" value="EsxAB dimer-like"/>
    <property type="match status" value="1"/>
</dbReference>
<proteinExistence type="predicted"/>
<sequence length="104" mass="11233">MTDPNLLSMTPSDVIYSADYLDSIGTAAGAERRALATELAGHGAAWQEQAKPGFAAFIDTVHRQADRTQTELSDVADKLRHAAREYLATAQEGADALRYHRSGT</sequence>
<reference evidence="1 2" key="1">
    <citation type="submission" date="2023-08" db="EMBL/GenBank/DDBJ databases">
        <authorList>
            <person name="Folkvardsen B D."/>
            <person name="Norman A."/>
        </authorList>
    </citation>
    <scope>NUCLEOTIDE SEQUENCE [LARGE SCALE GENOMIC DNA]</scope>
    <source>
        <strain evidence="1 2">Mu0053</strain>
    </source>
</reference>